<dbReference type="Proteomes" id="UP001195914">
    <property type="component" value="Unassembled WGS sequence"/>
</dbReference>
<name>A0AAD9LH58_BABDI</name>
<dbReference type="EMBL" id="JAHBMH010000044">
    <property type="protein sequence ID" value="KAK1936473.1"/>
    <property type="molecule type" value="Genomic_DNA"/>
</dbReference>
<protein>
    <recommendedName>
        <fullName evidence="2">SET domain-containing protein</fullName>
    </recommendedName>
</protein>
<keyword evidence="1" id="KW-1133">Transmembrane helix</keyword>
<gene>
    <name evidence="3" type="ORF">X943_003703</name>
</gene>
<organism evidence="3 4">
    <name type="scientific">Babesia divergens</name>
    <dbReference type="NCBI Taxonomy" id="32595"/>
    <lineage>
        <taxon>Eukaryota</taxon>
        <taxon>Sar</taxon>
        <taxon>Alveolata</taxon>
        <taxon>Apicomplexa</taxon>
        <taxon>Aconoidasida</taxon>
        <taxon>Piroplasmida</taxon>
        <taxon>Babesiidae</taxon>
        <taxon>Babesia</taxon>
    </lineage>
</organism>
<feature type="domain" description="SET" evidence="2">
    <location>
        <begin position="146"/>
        <end position="661"/>
    </location>
</feature>
<dbReference type="InterPro" id="IPR046341">
    <property type="entry name" value="SET_dom_sf"/>
</dbReference>
<keyword evidence="1" id="KW-0472">Membrane</keyword>
<dbReference type="Pfam" id="PF00856">
    <property type="entry name" value="SET"/>
    <property type="match status" value="1"/>
</dbReference>
<reference evidence="3" key="2">
    <citation type="submission" date="2021-05" db="EMBL/GenBank/DDBJ databases">
        <authorList>
            <person name="Pain A."/>
        </authorList>
    </citation>
    <scope>NUCLEOTIDE SEQUENCE</scope>
    <source>
        <strain evidence="3">1802A</strain>
    </source>
</reference>
<dbReference type="PROSITE" id="PS50280">
    <property type="entry name" value="SET"/>
    <property type="match status" value="1"/>
</dbReference>
<dbReference type="AlphaFoldDB" id="A0AAD9LH58"/>
<keyword evidence="4" id="KW-1185">Reference proteome</keyword>
<dbReference type="SUPFAM" id="SSF82199">
    <property type="entry name" value="SET domain"/>
    <property type="match status" value="1"/>
</dbReference>
<dbReference type="PANTHER" id="PTHR13271">
    <property type="entry name" value="UNCHARACTERIZED PUTATIVE METHYLTRANSFERASE"/>
    <property type="match status" value="1"/>
</dbReference>
<comment type="caution">
    <text evidence="3">The sequence shown here is derived from an EMBL/GenBank/DDBJ whole genome shotgun (WGS) entry which is preliminary data.</text>
</comment>
<reference evidence="3" key="1">
    <citation type="journal article" date="2014" name="Nucleic Acids Res.">
        <title>The evolutionary dynamics of variant antigen genes in Babesia reveal a history of genomic innovation underlying host-parasite interaction.</title>
        <authorList>
            <person name="Jackson A.P."/>
            <person name="Otto T.D."/>
            <person name="Darby A."/>
            <person name="Ramaprasad A."/>
            <person name="Xia D."/>
            <person name="Echaide I.E."/>
            <person name="Farber M."/>
            <person name="Gahlot S."/>
            <person name="Gamble J."/>
            <person name="Gupta D."/>
            <person name="Gupta Y."/>
            <person name="Jackson L."/>
            <person name="Malandrin L."/>
            <person name="Malas T.B."/>
            <person name="Moussa E."/>
            <person name="Nair M."/>
            <person name="Reid A.J."/>
            <person name="Sanders M."/>
            <person name="Sharma J."/>
            <person name="Tracey A."/>
            <person name="Quail M.A."/>
            <person name="Weir W."/>
            <person name="Wastling J.M."/>
            <person name="Hall N."/>
            <person name="Willadsen P."/>
            <person name="Lingelbach K."/>
            <person name="Shiels B."/>
            <person name="Tait A."/>
            <person name="Berriman M."/>
            <person name="Allred D.R."/>
            <person name="Pain A."/>
        </authorList>
    </citation>
    <scope>NUCLEOTIDE SEQUENCE</scope>
    <source>
        <strain evidence="3">1802A</strain>
    </source>
</reference>
<dbReference type="InterPro" id="IPR001214">
    <property type="entry name" value="SET_dom"/>
</dbReference>
<accession>A0AAD9LH58</accession>
<dbReference type="PANTHER" id="PTHR13271:SF123">
    <property type="entry name" value="RIBULOSE-1,5-BISPHOSPHATE CARBOXYLASE_OXYGENASE SMALL SUBUNIT N-METHYLTRANSFERASE I-RELATED"/>
    <property type="match status" value="1"/>
</dbReference>
<dbReference type="GO" id="GO:0016279">
    <property type="term" value="F:protein-lysine N-methyltransferase activity"/>
    <property type="evidence" value="ECO:0007669"/>
    <property type="project" value="TreeGrafter"/>
</dbReference>
<evidence type="ECO:0000256" key="1">
    <source>
        <dbReference type="SAM" id="Phobius"/>
    </source>
</evidence>
<sequence length="951" mass="106958">MSFDLYVLYYGFISFLLVWNPICKGYKNSQEKIAYLTYKNNQRSNTYNLTAFLSPSHVYNCRVPFQIAAAAAPNASDSGEGTTNLEPVVESVRRIITNNVASEVNVAVDTVSRLEYGRRIILDTFAAAIEADKELTGNTFENQKDEPFCRFDGDEGIERMLVATRPVDAGTQLLSLPRHLCLYLSKIKADLLSNYDAFLSIPTLSSFESGYVDHVERLCTLNIGNFMTNEIGGYGDGSGQRRDAGGFGGTDAPSTMGDDNTHKLKSDFGRSSDGFESRLSAYIGVKRLQLLKTLILADSLLSTGESLSVALESKDINVSHLNRNERELLLLSLAMAGEYHLGVTSAILRMLHDPPSLPRLSEADTVKLGWIHHLLVKDMGHLPLLIPLAAVKQIQESVLSYRIRQRLLAVAEMYTVANDALYPIQDRIEYLAQAHYKVEDTMPREPGCGPLMNNRKINVEIALEKIEEELLRFDKDPVLTRLGGLFHLNREDMLSILGVPEKVASTNGAPPQVINIFGFFEEYLTGTLEPERYKHVTYDSWLQAINTLITQPVYTKLFAATVAHNIRVKRHEPVDMAATYMARSFLHNGAQGISARCHMNNGYAPQSQENEAYIIPLIDLGNHKSRDSNCVVEVDIDDGYRFILKAQSSILPGEEITIDYGKMDNNVLMLDYGIIPQLEHDEGVLMEIEPGFIRGAAASRNMEALLPRSFPAGLALEKRTLLRNLNMFELPSDKNFLQLYNDPHFGGMPVEKYTEYSARFMAKERAKHSWSNEDVDIDALKQESSEYRPVMSDIFPKEDTGPQEDPMKLIKVSANGVPDGRLILALKICFCKTKKRLQWISEQDATYLSTSINSPLDLEVFKVASFVCCHYFKHRYQYNIMDDLRQVVSPDLTRIGRRMSGAPLEAMRQCNTIDIPNALLLAHTLRAKIPLYRCASYFDKIARDFELPNKL</sequence>
<evidence type="ECO:0000313" key="3">
    <source>
        <dbReference type="EMBL" id="KAK1936473.1"/>
    </source>
</evidence>
<dbReference type="Gene3D" id="3.90.1410.10">
    <property type="entry name" value="set domain protein methyltransferase, domain 1"/>
    <property type="match status" value="1"/>
</dbReference>
<feature type="transmembrane region" description="Helical" evidence="1">
    <location>
        <begin position="6"/>
        <end position="23"/>
    </location>
</feature>
<keyword evidence="1" id="KW-0812">Transmembrane</keyword>
<evidence type="ECO:0000259" key="2">
    <source>
        <dbReference type="PROSITE" id="PS50280"/>
    </source>
</evidence>
<evidence type="ECO:0000313" key="4">
    <source>
        <dbReference type="Proteomes" id="UP001195914"/>
    </source>
</evidence>
<dbReference type="InterPro" id="IPR050600">
    <property type="entry name" value="SETD3_SETD6_MTase"/>
</dbReference>
<proteinExistence type="predicted"/>
<dbReference type="CDD" id="cd10527">
    <property type="entry name" value="SET_LSMT"/>
    <property type="match status" value="1"/>
</dbReference>